<feature type="signal peptide" evidence="1">
    <location>
        <begin position="1"/>
        <end position="24"/>
    </location>
</feature>
<accession>A0A087V1I7</accession>
<dbReference type="AlphaFoldDB" id="A0A087V1I7"/>
<reference evidence="2 3" key="1">
    <citation type="submission" date="2013-11" db="EMBL/GenBank/DDBJ databases">
        <title>Genome sequencing of Stegodyphus mimosarum.</title>
        <authorList>
            <person name="Bechsgaard J."/>
        </authorList>
    </citation>
    <scope>NUCLEOTIDE SEQUENCE [LARGE SCALE GENOMIC DNA]</scope>
</reference>
<keyword evidence="3" id="KW-1185">Reference proteome</keyword>
<evidence type="ECO:0000313" key="2">
    <source>
        <dbReference type="EMBL" id="KFM83476.1"/>
    </source>
</evidence>
<feature type="non-terminal residue" evidence="2">
    <location>
        <position position="44"/>
    </location>
</feature>
<dbReference type="Proteomes" id="UP000054359">
    <property type="component" value="Unassembled WGS sequence"/>
</dbReference>
<proteinExistence type="predicted"/>
<protein>
    <submittedName>
        <fullName evidence="2">Uncharacterized protein</fullName>
    </submittedName>
</protein>
<evidence type="ECO:0000313" key="3">
    <source>
        <dbReference type="Proteomes" id="UP000054359"/>
    </source>
</evidence>
<dbReference type="EMBL" id="KL851884">
    <property type="protein sequence ID" value="KFM83476.1"/>
    <property type="molecule type" value="Genomic_DNA"/>
</dbReference>
<sequence>MEAEVERVLVVLLLALLLEQNVELEDKETAMLLLPLLLLRLPLE</sequence>
<keyword evidence="1" id="KW-0732">Signal</keyword>
<name>A0A087V1I7_STEMI</name>
<evidence type="ECO:0000256" key="1">
    <source>
        <dbReference type="SAM" id="SignalP"/>
    </source>
</evidence>
<organism evidence="2 3">
    <name type="scientific">Stegodyphus mimosarum</name>
    <name type="common">African social velvet spider</name>
    <dbReference type="NCBI Taxonomy" id="407821"/>
    <lineage>
        <taxon>Eukaryota</taxon>
        <taxon>Metazoa</taxon>
        <taxon>Ecdysozoa</taxon>
        <taxon>Arthropoda</taxon>
        <taxon>Chelicerata</taxon>
        <taxon>Arachnida</taxon>
        <taxon>Araneae</taxon>
        <taxon>Araneomorphae</taxon>
        <taxon>Entelegynae</taxon>
        <taxon>Eresoidea</taxon>
        <taxon>Eresidae</taxon>
        <taxon>Stegodyphus</taxon>
    </lineage>
</organism>
<feature type="chain" id="PRO_5001831098" evidence="1">
    <location>
        <begin position="25"/>
        <end position="44"/>
    </location>
</feature>
<gene>
    <name evidence="2" type="ORF">X975_07838</name>
</gene>